<name>A0A1I7Y166_9BILA</name>
<keyword evidence="2" id="KW-1185">Reference proteome</keyword>
<evidence type="ECO:0000313" key="3">
    <source>
        <dbReference type="WBParaSite" id="L893_g11390.t2"/>
    </source>
</evidence>
<dbReference type="WBParaSite" id="L893_g11390.t2">
    <property type="protein sequence ID" value="L893_g11390.t2"/>
    <property type="gene ID" value="L893_g11390"/>
</dbReference>
<dbReference type="AlphaFoldDB" id="A0A1I7Y166"/>
<evidence type="ECO:0000313" key="2">
    <source>
        <dbReference type="Proteomes" id="UP000095287"/>
    </source>
</evidence>
<feature type="region of interest" description="Disordered" evidence="1">
    <location>
        <begin position="1"/>
        <end position="22"/>
    </location>
</feature>
<organism evidence="2 3">
    <name type="scientific">Steinernema glaseri</name>
    <dbReference type="NCBI Taxonomy" id="37863"/>
    <lineage>
        <taxon>Eukaryota</taxon>
        <taxon>Metazoa</taxon>
        <taxon>Ecdysozoa</taxon>
        <taxon>Nematoda</taxon>
        <taxon>Chromadorea</taxon>
        <taxon>Rhabditida</taxon>
        <taxon>Tylenchina</taxon>
        <taxon>Panagrolaimomorpha</taxon>
        <taxon>Strongyloidoidea</taxon>
        <taxon>Steinernematidae</taxon>
        <taxon>Steinernema</taxon>
    </lineage>
</organism>
<reference evidence="3" key="1">
    <citation type="submission" date="2016-11" db="UniProtKB">
        <authorList>
            <consortium name="WormBaseParasite"/>
        </authorList>
    </citation>
    <scope>IDENTIFICATION</scope>
</reference>
<accession>A0A1I7Y166</accession>
<proteinExistence type="predicted"/>
<dbReference type="Proteomes" id="UP000095287">
    <property type="component" value="Unplaced"/>
</dbReference>
<evidence type="ECO:0000256" key="1">
    <source>
        <dbReference type="SAM" id="MobiDB-lite"/>
    </source>
</evidence>
<protein>
    <submittedName>
        <fullName evidence="3">Secreted protein</fullName>
    </submittedName>
</protein>
<sequence length="111" mass="12041">MVPQPRGDETLGESRLGHPRLSASRCGERMPLARRVLVRSFLALHLPVEAQVVARAIPPAVTLVPYGTRHLTNLVHGGGQNVSTIESSVITPSSPAPRRVSHVYVHKGRKT</sequence>